<reference evidence="1" key="3">
    <citation type="submission" date="2015-04" db="UniProtKB">
        <authorList>
            <consortium name="EnsemblPlants"/>
        </authorList>
    </citation>
    <scope>IDENTIFICATION</scope>
</reference>
<evidence type="ECO:0000313" key="2">
    <source>
        <dbReference type="Proteomes" id="UP000032180"/>
    </source>
</evidence>
<evidence type="ECO:0000313" key="1">
    <source>
        <dbReference type="EnsemblPlants" id="LPERR06G16590.1"/>
    </source>
</evidence>
<accession>A0A0D9WRR0</accession>
<dbReference type="AlphaFoldDB" id="A0A0D9WRR0"/>
<organism evidence="1 2">
    <name type="scientific">Leersia perrieri</name>
    <dbReference type="NCBI Taxonomy" id="77586"/>
    <lineage>
        <taxon>Eukaryota</taxon>
        <taxon>Viridiplantae</taxon>
        <taxon>Streptophyta</taxon>
        <taxon>Embryophyta</taxon>
        <taxon>Tracheophyta</taxon>
        <taxon>Spermatophyta</taxon>
        <taxon>Magnoliopsida</taxon>
        <taxon>Liliopsida</taxon>
        <taxon>Poales</taxon>
        <taxon>Poaceae</taxon>
        <taxon>BOP clade</taxon>
        <taxon>Oryzoideae</taxon>
        <taxon>Oryzeae</taxon>
        <taxon>Oryzinae</taxon>
        <taxon>Leersia</taxon>
    </lineage>
</organism>
<dbReference type="EnsemblPlants" id="LPERR06G16590.1">
    <property type="protein sequence ID" value="LPERR06G16590.1"/>
    <property type="gene ID" value="LPERR06G16590"/>
</dbReference>
<name>A0A0D9WRR0_9ORYZ</name>
<sequence>MARVLVVDEAPQSALCRSIGGDNPCSSRRIMWAIVRKLVVPPPTMHMDAMDDEAAPPTMHMDAMDDEAAPKACKQRRWEVGIGAMPYRDVSPSGEEK</sequence>
<reference evidence="2" key="2">
    <citation type="submission" date="2013-12" db="EMBL/GenBank/DDBJ databases">
        <authorList>
            <person name="Yu Y."/>
            <person name="Lee S."/>
            <person name="de Baynast K."/>
            <person name="Wissotski M."/>
            <person name="Liu L."/>
            <person name="Talag J."/>
            <person name="Goicoechea J."/>
            <person name="Angelova A."/>
            <person name="Jetty R."/>
            <person name="Kudrna D."/>
            <person name="Golser W."/>
            <person name="Rivera L."/>
            <person name="Zhang J."/>
            <person name="Wing R."/>
        </authorList>
    </citation>
    <scope>NUCLEOTIDE SEQUENCE</scope>
</reference>
<protein>
    <submittedName>
        <fullName evidence="1">Uncharacterized protein</fullName>
    </submittedName>
</protein>
<keyword evidence="2" id="KW-1185">Reference proteome</keyword>
<dbReference type="Gramene" id="LPERR06G16590.1">
    <property type="protein sequence ID" value="LPERR06G16590.1"/>
    <property type="gene ID" value="LPERR06G16590"/>
</dbReference>
<reference evidence="1 2" key="1">
    <citation type="submission" date="2012-08" db="EMBL/GenBank/DDBJ databases">
        <title>Oryza genome evolution.</title>
        <authorList>
            <person name="Wing R.A."/>
        </authorList>
    </citation>
    <scope>NUCLEOTIDE SEQUENCE</scope>
</reference>
<dbReference type="HOGENOM" id="CLU_2349827_0_0_1"/>
<dbReference type="Proteomes" id="UP000032180">
    <property type="component" value="Chromosome 6"/>
</dbReference>
<proteinExistence type="predicted"/>